<name>A0AB34JWW1_PRYPA</name>
<evidence type="ECO:0008006" key="4">
    <source>
        <dbReference type="Google" id="ProtNLM"/>
    </source>
</evidence>
<keyword evidence="3" id="KW-1185">Reference proteome</keyword>
<dbReference type="SUPFAM" id="SSF117916">
    <property type="entry name" value="Fe-S cluster assembly (FSCA) domain-like"/>
    <property type="match status" value="1"/>
</dbReference>
<dbReference type="Proteomes" id="UP001515480">
    <property type="component" value="Unassembled WGS sequence"/>
</dbReference>
<dbReference type="EMBL" id="JBGBPQ010000004">
    <property type="protein sequence ID" value="KAL1525160.1"/>
    <property type="molecule type" value="Genomic_DNA"/>
</dbReference>
<proteinExistence type="predicted"/>
<dbReference type="Gene3D" id="3.30.300.130">
    <property type="entry name" value="Fe-S cluster assembly (FSCA)"/>
    <property type="match status" value="1"/>
</dbReference>
<dbReference type="PANTHER" id="PTHR36018">
    <property type="entry name" value="OS09G0481800 PROTEIN"/>
    <property type="match status" value="1"/>
</dbReference>
<evidence type="ECO:0000313" key="3">
    <source>
        <dbReference type="Proteomes" id="UP001515480"/>
    </source>
</evidence>
<evidence type="ECO:0000313" key="2">
    <source>
        <dbReference type="EMBL" id="KAL1525160.1"/>
    </source>
</evidence>
<accession>A0AB34JWW1</accession>
<feature type="signal peptide" evidence="1">
    <location>
        <begin position="1"/>
        <end position="16"/>
    </location>
</feature>
<reference evidence="2 3" key="1">
    <citation type="journal article" date="2024" name="Science">
        <title>Giant polyketide synthase enzymes in the biosynthesis of giant marine polyether toxins.</title>
        <authorList>
            <person name="Fallon T.R."/>
            <person name="Shende V.V."/>
            <person name="Wierzbicki I.H."/>
            <person name="Pendleton A.L."/>
            <person name="Watervoot N.F."/>
            <person name="Auber R.P."/>
            <person name="Gonzalez D.J."/>
            <person name="Wisecaver J.H."/>
            <person name="Moore B.S."/>
        </authorList>
    </citation>
    <scope>NUCLEOTIDE SEQUENCE [LARGE SCALE GENOMIC DNA]</scope>
    <source>
        <strain evidence="2 3">12B1</strain>
    </source>
</reference>
<dbReference type="AlphaFoldDB" id="A0AB34JWW1"/>
<sequence>MAVALVCAALAFSARALTRRGIEGSATYAPGRATPPQPGMPSIAAFHPACRISTAVRARHHSIAMNLVLTEENVALVLADCMAELGTLFGSNSESLQVGITGKVEFVELDGPVVVVRLAGRFWHQRSDVLARVERYVQDRIPECIAVEVEDESQLDDSDPPSPSSL</sequence>
<gene>
    <name evidence="2" type="ORF">AB1Y20_020031</name>
</gene>
<keyword evidence="1" id="KW-0732">Signal</keyword>
<organism evidence="2 3">
    <name type="scientific">Prymnesium parvum</name>
    <name type="common">Toxic golden alga</name>
    <dbReference type="NCBI Taxonomy" id="97485"/>
    <lineage>
        <taxon>Eukaryota</taxon>
        <taxon>Haptista</taxon>
        <taxon>Haptophyta</taxon>
        <taxon>Prymnesiophyceae</taxon>
        <taxon>Prymnesiales</taxon>
        <taxon>Prymnesiaceae</taxon>
        <taxon>Prymnesium</taxon>
    </lineage>
</organism>
<feature type="chain" id="PRO_5044214912" description="Asp23/Gls24 family envelope stress response protein" evidence="1">
    <location>
        <begin position="17"/>
        <end position="166"/>
    </location>
</feature>
<dbReference type="PANTHER" id="PTHR36018:SF1">
    <property type="entry name" value="OS09G0481800 PROTEIN"/>
    <property type="match status" value="1"/>
</dbReference>
<evidence type="ECO:0000256" key="1">
    <source>
        <dbReference type="SAM" id="SignalP"/>
    </source>
</evidence>
<protein>
    <recommendedName>
        <fullName evidence="4">Asp23/Gls24 family envelope stress response protein</fullName>
    </recommendedName>
</protein>
<dbReference type="InterPro" id="IPR034904">
    <property type="entry name" value="FSCA_dom_sf"/>
</dbReference>
<comment type="caution">
    <text evidence="2">The sequence shown here is derived from an EMBL/GenBank/DDBJ whole genome shotgun (WGS) entry which is preliminary data.</text>
</comment>